<evidence type="ECO:0000313" key="2">
    <source>
        <dbReference type="EMBL" id="PMD58442.1"/>
    </source>
</evidence>
<keyword evidence="3" id="KW-1185">Reference proteome</keyword>
<gene>
    <name evidence="2" type="ORF">K444DRAFT_432613</name>
</gene>
<dbReference type="Proteomes" id="UP000235371">
    <property type="component" value="Unassembled WGS sequence"/>
</dbReference>
<reference evidence="2 3" key="1">
    <citation type="submission" date="2016-04" db="EMBL/GenBank/DDBJ databases">
        <title>A degradative enzymes factory behind the ericoid mycorrhizal symbiosis.</title>
        <authorList>
            <consortium name="DOE Joint Genome Institute"/>
            <person name="Martino E."/>
            <person name="Morin E."/>
            <person name="Grelet G."/>
            <person name="Kuo A."/>
            <person name="Kohler A."/>
            <person name="Daghino S."/>
            <person name="Barry K."/>
            <person name="Choi C."/>
            <person name="Cichocki N."/>
            <person name="Clum A."/>
            <person name="Copeland A."/>
            <person name="Hainaut M."/>
            <person name="Haridas S."/>
            <person name="Labutti K."/>
            <person name="Lindquist E."/>
            <person name="Lipzen A."/>
            <person name="Khouja H.-R."/>
            <person name="Murat C."/>
            <person name="Ohm R."/>
            <person name="Olson A."/>
            <person name="Spatafora J."/>
            <person name="Veneault-Fourrey C."/>
            <person name="Henrissat B."/>
            <person name="Grigoriev I."/>
            <person name="Martin F."/>
            <person name="Perotto S."/>
        </authorList>
    </citation>
    <scope>NUCLEOTIDE SEQUENCE [LARGE SCALE GENOMIC DNA]</scope>
    <source>
        <strain evidence="2 3">E</strain>
    </source>
</reference>
<dbReference type="EMBL" id="KZ613822">
    <property type="protein sequence ID" value="PMD58442.1"/>
    <property type="molecule type" value="Genomic_DNA"/>
</dbReference>
<dbReference type="AlphaFoldDB" id="A0A2J6T5Z5"/>
<evidence type="ECO:0000313" key="3">
    <source>
        <dbReference type="Proteomes" id="UP000235371"/>
    </source>
</evidence>
<feature type="region of interest" description="Disordered" evidence="1">
    <location>
        <begin position="29"/>
        <end position="53"/>
    </location>
</feature>
<proteinExistence type="predicted"/>
<organism evidence="2 3">
    <name type="scientific">Hyaloscypha bicolor E</name>
    <dbReference type="NCBI Taxonomy" id="1095630"/>
    <lineage>
        <taxon>Eukaryota</taxon>
        <taxon>Fungi</taxon>
        <taxon>Dikarya</taxon>
        <taxon>Ascomycota</taxon>
        <taxon>Pezizomycotina</taxon>
        <taxon>Leotiomycetes</taxon>
        <taxon>Helotiales</taxon>
        <taxon>Hyaloscyphaceae</taxon>
        <taxon>Hyaloscypha</taxon>
        <taxon>Hyaloscypha bicolor</taxon>
    </lineage>
</organism>
<dbReference type="GeneID" id="36580862"/>
<name>A0A2J6T5Z5_9HELO</name>
<protein>
    <submittedName>
        <fullName evidence="2">Uncharacterized protein</fullName>
    </submittedName>
</protein>
<feature type="compositionally biased region" description="Polar residues" evidence="1">
    <location>
        <begin position="39"/>
        <end position="53"/>
    </location>
</feature>
<sequence>MTTTCWSSLQTVAATSSLARVPRPASIAHTSVPGPWSLRHSSSAPKCGEWTTSPSTLTNKEIIAINQDPLGQWGKLEGSGYNGTLQNYAKNLSDGSVAELGQHDGRDGDASAELQEVEEMEGEGSLGA</sequence>
<dbReference type="InParanoid" id="A0A2J6T5Z5"/>
<evidence type="ECO:0000256" key="1">
    <source>
        <dbReference type="SAM" id="MobiDB-lite"/>
    </source>
</evidence>
<dbReference type="OrthoDB" id="5795902at2759"/>
<accession>A0A2J6T5Z5</accession>
<dbReference type="RefSeq" id="XP_024735346.1">
    <property type="nucleotide sequence ID" value="XM_024872782.1"/>
</dbReference>